<evidence type="ECO:0000259" key="2">
    <source>
        <dbReference type="Pfam" id="PF13439"/>
    </source>
</evidence>
<evidence type="ECO:0000313" key="3">
    <source>
        <dbReference type="EMBL" id="KTC80969.1"/>
    </source>
</evidence>
<dbReference type="EC" id="2.4.1.-" evidence="4"/>
<protein>
    <submittedName>
        <fullName evidence="3">Glycosyltransferase</fullName>
        <ecNumber evidence="4">2.4.1.-</ecNumber>
    </submittedName>
</protein>
<keyword evidence="3" id="KW-0808">Transferase</keyword>
<dbReference type="AlphaFoldDB" id="A0A0W0SCW6"/>
<dbReference type="InterPro" id="IPR028098">
    <property type="entry name" value="Glyco_trans_4-like_N"/>
</dbReference>
<evidence type="ECO:0000259" key="1">
    <source>
        <dbReference type="Pfam" id="PF00534"/>
    </source>
</evidence>
<dbReference type="STRING" id="28084.Lche_2989"/>
<reference evidence="4 6" key="2">
    <citation type="submission" date="2018-12" db="EMBL/GenBank/DDBJ databases">
        <authorList>
            <consortium name="Pathogen Informatics"/>
        </authorList>
    </citation>
    <scope>NUCLEOTIDE SEQUENCE [LARGE SCALE GENOMIC DNA]</scope>
    <source>
        <strain evidence="4 6">NCTC11976</strain>
    </source>
</reference>
<accession>A0A0W0SCW6</accession>
<dbReference type="Proteomes" id="UP000054921">
    <property type="component" value="Unassembled WGS sequence"/>
</dbReference>
<proteinExistence type="predicted"/>
<sequence>MRVITVLDSYPPDLNGGAYFTHRLALQLQQRGHEVLVICPSRSVRQEYTTYQGVHLYRVRSWPVWIYRQFRVCWPVFIRKGIEQAIRTFQPDVIHLQGRFFLGSICFRLGKKLQIPMVATNHFMPENFFHYTHLPSSLKPWFARRCWRPILDMLRQVDAVTTPTKTAAALLGTLDNRFPVHAISCGVNLNVFRPHQEAGPLRHRLCLPSKPILLYCGRLDQEKNLPMVITAFAKARNHVDAHFVLTGTGAYESHLKQHVTQLGMTQHVTFAGYLSDAEYPLIYGLADCFVIASTAELQSIVTLEAIASGLPILAANAMALPELVQPGINGYLFAENDVEGLSQLLMNMLSNRAQCQTMGQASRKLALQHDIEHSLEQYEALYRQVSRS</sequence>
<keyword evidence="4" id="KW-0328">Glycosyltransferase</keyword>
<dbReference type="Pfam" id="PF00534">
    <property type="entry name" value="Glycos_transf_1"/>
    <property type="match status" value="1"/>
</dbReference>
<dbReference type="EMBL" id="LNXW01000013">
    <property type="protein sequence ID" value="KTC80969.1"/>
    <property type="molecule type" value="Genomic_DNA"/>
</dbReference>
<keyword evidence="6" id="KW-1185">Reference proteome</keyword>
<reference evidence="3 5" key="1">
    <citation type="submission" date="2015-11" db="EMBL/GenBank/DDBJ databases">
        <title>Genomic analysis of 38 Legionella species identifies large and diverse effector repertoires.</title>
        <authorList>
            <person name="Burstein D."/>
            <person name="Amaro F."/>
            <person name="Zusman T."/>
            <person name="Lifshitz Z."/>
            <person name="Cohen O."/>
            <person name="Gilbert J.A."/>
            <person name="Pupko T."/>
            <person name="Shuman H.A."/>
            <person name="Segal G."/>
        </authorList>
    </citation>
    <scope>NUCLEOTIDE SEQUENCE [LARGE SCALE GENOMIC DNA]</scope>
    <source>
        <strain evidence="3 5">ORW</strain>
    </source>
</reference>
<feature type="domain" description="Glycosyl transferase family 1" evidence="1">
    <location>
        <begin position="210"/>
        <end position="364"/>
    </location>
</feature>
<dbReference type="RefSeq" id="WP_028381508.1">
    <property type="nucleotide sequence ID" value="NZ_CAAAIT010000006.1"/>
</dbReference>
<dbReference type="InterPro" id="IPR050194">
    <property type="entry name" value="Glycosyltransferase_grp1"/>
</dbReference>
<gene>
    <name evidence="4" type="primary">mgtA_1</name>
    <name evidence="3" type="ORF">Lche_2989</name>
    <name evidence="4" type="ORF">NCTC11976_00592</name>
</gene>
<evidence type="ECO:0000313" key="4">
    <source>
        <dbReference type="EMBL" id="VEB33941.1"/>
    </source>
</evidence>
<dbReference type="OrthoDB" id="9802525at2"/>
<dbReference type="SUPFAM" id="SSF53756">
    <property type="entry name" value="UDP-Glycosyltransferase/glycogen phosphorylase"/>
    <property type="match status" value="1"/>
</dbReference>
<dbReference type="PANTHER" id="PTHR45947">
    <property type="entry name" value="SULFOQUINOVOSYL TRANSFERASE SQD2"/>
    <property type="match status" value="1"/>
</dbReference>
<dbReference type="PATRIC" id="fig|28084.5.peg.3245"/>
<dbReference type="EMBL" id="LR134173">
    <property type="protein sequence ID" value="VEB33941.1"/>
    <property type="molecule type" value="Genomic_DNA"/>
</dbReference>
<evidence type="ECO:0000313" key="5">
    <source>
        <dbReference type="Proteomes" id="UP000054921"/>
    </source>
</evidence>
<organism evidence="3 5">
    <name type="scientific">Legionella cherrii</name>
    <dbReference type="NCBI Taxonomy" id="28084"/>
    <lineage>
        <taxon>Bacteria</taxon>
        <taxon>Pseudomonadati</taxon>
        <taxon>Pseudomonadota</taxon>
        <taxon>Gammaproteobacteria</taxon>
        <taxon>Legionellales</taxon>
        <taxon>Legionellaceae</taxon>
        <taxon>Legionella</taxon>
    </lineage>
</organism>
<feature type="domain" description="Glycosyltransferase subfamily 4-like N-terminal" evidence="2">
    <location>
        <begin position="15"/>
        <end position="190"/>
    </location>
</feature>
<dbReference type="InterPro" id="IPR001296">
    <property type="entry name" value="Glyco_trans_1"/>
</dbReference>
<dbReference type="Pfam" id="PF13439">
    <property type="entry name" value="Glyco_transf_4"/>
    <property type="match status" value="1"/>
</dbReference>
<dbReference type="GO" id="GO:0016757">
    <property type="term" value="F:glycosyltransferase activity"/>
    <property type="evidence" value="ECO:0007669"/>
    <property type="project" value="UniProtKB-KW"/>
</dbReference>
<evidence type="ECO:0000313" key="6">
    <source>
        <dbReference type="Proteomes" id="UP000277577"/>
    </source>
</evidence>
<name>A0A0W0SCW6_9GAMM</name>
<dbReference type="PANTHER" id="PTHR45947:SF3">
    <property type="entry name" value="SULFOQUINOVOSYL TRANSFERASE SQD2"/>
    <property type="match status" value="1"/>
</dbReference>
<dbReference type="Gene3D" id="3.40.50.2000">
    <property type="entry name" value="Glycogen Phosphorylase B"/>
    <property type="match status" value="2"/>
</dbReference>
<dbReference type="Proteomes" id="UP000277577">
    <property type="component" value="Chromosome"/>
</dbReference>